<accession>A0ABR1JI21</accession>
<keyword evidence="2" id="KW-1185">Reference proteome</keyword>
<proteinExistence type="predicted"/>
<dbReference type="Proteomes" id="UP001498398">
    <property type="component" value="Unassembled WGS sequence"/>
</dbReference>
<reference evidence="1 2" key="1">
    <citation type="submission" date="2024-01" db="EMBL/GenBank/DDBJ databases">
        <title>A draft genome for the cacao thread blight pathogen Marasmiellus scandens.</title>
        <authorList>
            <person name="Baruah I.K."/>
            <person name="Leung J."/>
            <person name="Bukari Y."/>
            <person name="Amoako-Attah I."/>
            <person name="Meinhardt L.W."/>
            <person name="Bailey B.A."/>
            <person name="Cohen S.P."/>
        </authorList>
    </citation>
    <scope>NUCLEOTIDE SEQUENCE [LARGE SCALE GENOMIC DNA]</scope>
    <source>
        <strain evidence="1 2">GH-19</strain>
    </source>
</reference>
<dbReference type="EMBL" id="JBANRG010000014">
    <property type="protein sequence ID" value="KAK7460829.1"/>
    <property type="molecule type" value="Genomic_DNA"/>
</dbReference>
<gene>
    <name evidence="1" type="ORF">VKT23_008758</name>
</gene>
<comment type="caution">
    <text evidence="1">The sequence shown here is derived from an EMBL/GenBank/DDBJ whole genome shotgun (WGS) entry which is preliminary data.</text>
</comment>
<organism evidence="1 2">
    <name type="scientific">Marasmiellus scandens</name>
    <dbReference type="NCBI Taxonomy" id="2682957"/>
    <lineage>
        <taxon>Eukaryota</taxon>
        <taxon>Fungi</taxon>
        <taxon>Dikarya</taxon>
        <taxon>Basidiomycota</taxon>
        <taxon>Agaricomycotina</taxon>
        <taxon>Agaricomycetes</taxon>
        <taxon>Agaricomycetidae</taxon>
        <taxon>Agaricales</taxon>
        <taxon>Marasmiineae</taxon>
        <taxon>Omphalotaceae</taxon>
        <taxon>Marasmiellus</taxon>
    </lineage>
</organism>
<evidence type="ECO:0000313" key="2">
    <source>
        <dbReference type="Proteomes" id="UP001498398"/>
    </source>
</evidence>
<sequence length="127" mass="14116">MVPMPPVNHRTEHSQHGYPYNNRIDQGLQYRCLCVDITAISYLDIGASYPARQARSSSALTTGAKGRRQPQQALLMSIIRVAEMLTTPTTVYLLDFIPNMQRSPQTMPPPLLARPKLTAYSSFGPAV</sequence>
<evidence type="ECO:0000313" key="1">
    <source>
        <dbReference type="EMBL" id="KAK7460829.1"/>
    </source>
</evidence>
<name>A0ABR1JI21_9AGAR</name>
<protein>
    <submittedName>
        <fullName evidence="1">Uncharacterized protein</fullName>
    </submittedName>
</protein>